<dbReference type="Pfam" id="PF08378">
    <property type="entry name" value="NERD"/>
    <property type="match status" value="1"/>
</dbReference>
<sequence>MNKKELEIPLRVRKLEALLRRLAENHPRYTDISSEYARRMSGYRGEQSLKYYLSFLKEKEYLIFHNLRLPDTSGEHFFEIDLLIVTPTFTLIIDAKNYRGELLFDGKFNQLIQTYKEEKKVYPCPIAQINRQQQQLKKLLTTNKFSPLPIESLAVFTNPSALLTATPNHKQIQKVIKSTKFLDMVETFEKSHYKEVLEKKQLQKISRFLMKKHTPHKQNIFEQFGIQEDELIKGVCCSNCNNLPMERAQRLWRCLKCGFSSQTAYLGAINDYLLLIGNEVTNRNLRDFLNLQSSSAAKTILKSLNLSHNGGQKNRIYYFPPDFSIK</sequence>
<reference evidence="2" key="1">
    <citation type="submission" date="2022-02" db="EMBL/GenBank/DDBJ databases">
        <title>Fredinandcohnia quinoae sp. nov. isolated from Chenopodium quinoa seeds.</title>
        <authorList>
            <person name="Saati-Santamaria Z."/>
            <person name="Flores-Felix J.D."/>
            <person name="Igual J.M."/>
            <person name="Velazquez E."/>
            <person name="Garcia-Fraile P."/>
            <person name="Martinez-Molina E."/>
        </authorList>
    </citation>
    <scope>NUCLEOTIDE SEQUENCE</scope>
    <source>
        <strain evidence="2">SECRCQ15</strain>
    </source>
</reference>
<dbReference type="InterPro" id="IPR011528">
    <property type="entry name" value="NERD"/>
</dbReference>
<dbReference type="AlphaFoldDB" id="A0AAW5DYK3"/>
<protein>
    <submittedName>
        <fullName evidence="2">NERD domain-containing protein</fullName>
    </submittedName>
</protein>
<organism evidence="2 3">
    <name type="scientific">Fredinandcohnia quinoae</name>
    <dbReference type="NCBI Taxonomy" id="2918902"/>
    <lineage>
        <taxon>Bacteria</taxon>
        <taxon>Bacillati</taxon>
        <taxon>Bacillota</taxon>
        <taxon>Bacilli</taxon>
        <taxon>Bacillales</taxon>
        <taxon>Bacillaceae</taxon>
        <taxon>Fredinandcohnia</taxon>
    </lineage>
</organism>
<accession>A0AAW5DYK3</accession>
<proteinExistence type="predicted"/>
<evidence type="ECO:0000259" key="1">
    <source>
        <dbReference type="PROSITE" id="PS50965"/>
    </source>
</evidence>
<dbReference type="EMBL" id="JAKTTI010000014">
    <property type="protein sequence ID" value="MCH1625726.1"/>
    <property type="molecule type" value="Genomic_DNA"/>
</dbReference>
<dbReference type="PROSITE" id="PS50965">
    <property type="entry name" value="NERD"/>
    <property type="match status" value="1"/>
</dbReference>
<evidence type="ECO:0000313" key="2">
    <source>
        <dbReference type="EMBL" id="MCH1625726.1"/>
    </source>
</evidence>
<name>A0AAW5DYK3_9BACI</name>
<evidence type="ECO:0000313" key="3">
    <source>
        <dbReference type="Proteomes" id="UP001431131"/>
    </source>
</evidence>
<dbReference type="Proteomes" id="UP001431131">
    <property type="component" value="Unassembled WGS sequence"/>
</dbReference>
<gene>
    <name evidence="2" type="ORF">MJG50_10330</name>
</gene>
<keyword evidence="3" id="KW-1185">Reference proteome</keyword>
<dbReference type="RefSeq" id="WP_240255470.1">
    <property type="nucleotide sequence ID" value="NZ_JAKTTI010000014.1"/>
</dbReference>
<feature type="domain" description="NERD" evidence="1">
    <location>
        <begin position="41"/>
        <end position="159"/>
    </location>
</feature>
<comment type="caution">
    <text evidence="2">The sequence shown here is derived from an EMBL/GenBank/DDBJ whole genome shotgun (WGS) entry which is preliminary data.</text>
</comment>